<evidence type="ECO:0000259" key="2">
    <source>
        <dbReference type="PROSITE" id="PS51915"/>
    </source>
</evidence>
<sequence>MKYGEKICRFCFKTCYIFEALEEMTGKMLDMLQLKVNLSITEEPIICTKCAETLKNIFDFKSVCFYTRDYIVKNVNNTKVDLKDIMCLSKKEKENIISKAYTICNFCTNLVESCYCTSLDNEEEGVIVKNMLEKCLPELVCTYYICSYKNYINFNTIY</sequence>
<dbReference type="SMART" id="SM00868">
    <property type="entry name" value="zf-AD"/>
    <property type="match status" value="1"/>
</dbReference>
<feature type="domain" description="ZAD" evidence="2">
    <location>
        <begin position="6"/>
        <end position="74"/>
    </location>
</feature>
<dbReference type="GO" id="GO:0008270">
    <property type="term" value="F:zinc ion binding"/>
    <property type="evidence" value="ECO:0007669"/>
    <property type="project" value="UniProtKB-UniRule"/>
</dbReference>
<reference evidence="3" key="1">
    <citation type="journal article" date="2023" name="Insect Mol. Biol.">
        <title>Genome sequencing provides insights into the evolution of gene families encoding plant cell wall-degrading enzymes in longhorned beetles.</title>
        <authorList>
            <person name="Shin N.R."/>
            <person name="Okamura Y."/>
            <person name="Kirsch R."/>
            <person name="Pauchet Y."/>
        </authorList>
    </citation>
    <scope>NUCLEOTIDE SEQUENCE</scope>
    <source>
        <strain evidence="3">RBIC_L_NR</strain>
    </source>
</reference>
<dbReference type="GO" id="GO:0005634">
    <property type="term" value="C:nucleus"/>
    <property type="evidence" value="ECO:0007669"/>
    <property type="project" value="InterPro"/>
</dbReference>
<keyword evidence="1" id="KW-0862">Zinc</keyword>
<dbReference type="AlphaFoldDB" id="A0AAV8XLS1"/>
<feature type="binding site" evidence="1">
    <location>
        <position position="50"/>
    </location>
    <ligand>
        <name>Zn(2+)</name>
        <dbReference type="ChEBI" id="CHEBI:29105"/>
    </ligand>
</feature>
<feature type="binding site" evidence="1">
    <location>
        <position position="47"/>
    </location>
    <ligand>
        <name>Zn(2+)</name>
        <dbReference type="ChEBI" id="CHEBI:29105"/>
    </ligand>
</feature>
<feature type="binding site" evidence="1">
    <location>
        <position position="11"/>
    </location>
    <ligand>
        <name>Zn(2+)</name>
        <dbReference type="ChEBI" id="CHEBI:29105"/>
    </ligand>
</feature>
<proteinExistence type="predicted"/>
<organism evidence="3 4">
    <name type="scientific">Rhamnusium bicolor</name>
    <dbReference type="NCBI Taxonomy" id="1586634"/>
    <lineage>
        <taxon>Eukaryota</taxon>
        <taxon>Metazoa</taxon>
        <taxon>Ecdysozoa</taxon>
        <taxon>Arthropoda</taxon>
        <taxon>Hexapoda</taxon>
        <taxon>Insecta</taxon>
        <taxon>Pterygota</taxon>
        <taxon>Neoptera</taxon>
        <taxon>Endopterygota</taxon>
        <taxon>Coleoptera</taxon>
        <taxon>Polyphaga</taxon>
        <taxon>Cucujiformia</taxon>
        <taxon>Chrysomeloidea</taxon>
        <taxon>Cerambycidae</taxon>
        <taxon>Lepturinae</taxon>
        <taxon>Rhagiini</taxon>
        <taxon>Rhamnusium</taxon>
    </lineage>
</organism>
<evidence type="ECO:0000313" key="4">
    <source>
        <dbReference type="Proteomes" id="UP001162156"/>
    </source>
</evidence>
<keyword evidence="1" id="KW-0479">Metal-binding</keyword>
<accession>A0AAV8XLS1</accession>
<dbReference type="EMBL" id="JANEYF010003039">
    <property type="protein sequence ID" value="KAJ8939859.1"/>
    <property type="molecule type" value="Genomic_DNA"/>
</dbReference>
<comment type="caution">
    <text evidence="3">The sequence shown here is derived from an EMBL/GenBank/DDBJ whole genome shotgun (WGS) entry which is preliminary data.</text>
</comment>
<dbReference type="PROSITE" id="PS51915">
    <property type="entry name" value="ZAD"/>
    <property type="match status" value="1"/>
</dbReference>
<name>A0AAV8XLS1_9CUCU</name>
<keyword evidence="1" id="KW-0863">Zinc-finger</keyword>
<gene>
    <name evidence="3" type="ORF">NQ314_010963</name>
</gene>
<evidence type="ECO:0000313" key="3">
    <source>
        <dbReference type="EMBL" id="KAJ8939859.1"/>
    </source>
</evidence>
<evidence type="ECO:0000256" key="1">
    <source>
        <dbReference type="PROSITE-ProRule" id="PRU01263"/>
    </source>
</evidence>
<dbReference type="Proteomes" id="UP001162156">
    <property type="component" value="Unassembled WGS sequence"/>
</dbReference>
<protein>
    <recommendedName>
        <fullName evidence="2">ZAD domain-containing protein</fullName>
    </recommendedName>
</protein>
<keyword evidence="4" id="KW-1185">Reference proteome</keyword>
<dbReference type="InterPro" id="IPR012934">
    <property type="entry name" value="Znf_AD"/>
</dbReference>
<feature type="binding site" evidence="1">
    <location>
        <position position="8"/>
    </location>
    <ligand>
        <name>Zn(2+)</name>
        <dbReference type="ChEBI" id="CHEBI:29105"/>
    </ligand>
</feature>